<accession>A0A9P5ZM49</accession>
<dbReference type="AlphaFoldDB" id="A0A9P5ZM49"/>
<keyword evidence="4" id="KW-1185">Reference proteome</keyword>
<sequence>MSFATTMWDEVDNEGGAKVDRFRGGTRDAWRIIEQVLTSQVSAALMKTVDAKSKNIVIAIMGATGAGKSTFIGHAYGKTKKSLVSHHIKPHTAKVQPIEVTIDGCRITLLDTPGFDDDVTDTRVLVMIADWLQETYSNQVKLTGIIYLHRISDNRMTVSTPFKRSKTFAQICGTSAADRLVLVTTMWGCVRSDIGRRREESLKNGYWKGLIDRNAKVARFDATFESAQNIIRSIYEPLTRGLVNLQQANHDQPTLARRDPHVRGSDDIRSIPSYAPTSISTQNELPPSSARSRSLHGGLPHPDAADAISLLEIPDEDDFQTSDSDEKGGRGHIILPVSRQGGEQRHLHGYNCTMGYTKVEPPVGHAVAGSVDEGLSSLEVVDGSTHQKIQKFRERYRQSGVQLEPYPTNRIERSYPCRRRGRRTRGEYRA</sequence>
<reference evidence="3" key="1">
    <citation type="submission" date="2020-11" db="EMBL/GenBank/DDBJ databases">
        <authorList>
            <consortium name="DOE Joint Genome Institute"/>
            <person name="Ahrendt S."/>
            <person name="Riley R."/>
            <person name="Andreopoulos W."/>
            <person name="Labutti K."/>
            <person name="Pangilinan J."/>
            <person name="Ruiz-Duenas F.J."/>
            <person name="Barrasa J.M."/>
            <person name="Sanchez-Garcia M."/>
            <person name="Camarero S."/>
            <person name="Miyauchi S."/>
            <person name="Serrano A."/>
            <person name="Linde D."/>
            <person name="Babiker R."/>
            <person name="Drula E."/>
            <person name="Ayuso-Fernandez I."/>
            <person name="Pacheco R."/>
            <person name="Padilla G."/>
            <person name="Ferreira P."/>
            <person name="Barriuso J."/>
            <person name="Kellner H."/>
            <person name="Castanera R."/>
            <person name="Alfaro M."/>
            <person name="Ramirez L."/>
            <person name="Pisabarro A.G."/>
            <person name="Kuo A."/>
            <person name="Tritt A."/>
            <person name="Lipzen A."/>
            <person name="He G."/>
            <person name="Yan M."/>
            <person name="Ng V."/>
            <person name="Cullen D."/>
            <person name="Martin F."/>
            <person name="Rosso M.-N."/>
            <person name="Henrissat B."/>
            <person name="Hibbett D."/>
            <person name="Martinez A.T."/>
            <person name="Grigoriev I.V."/>
        </authorList>
    </citation>
    <scope>NUCLEOTIDE SEQUENCE</scope>
    <source>
        <strain evidence="3">ATCC 90797</strain>
    </source>
</reference>
<dbReference type="CDD" id="cd00882">
    <property type="entry name" value="Ras_like_GTPase"/>
    <property type="match status" value="1"/>
</dbReference>
<proteinExistence type="predicted"/>
<dbReference type="InterPro" id="IPR027417">
    <property type="entry name" value="P-loop_NTPase"/>
</dbReference>
<evidence type="ECO:0000256" key="1">
    <source>
        <dbReference type="SAM" id="MobiDB-lite"/>
    </source>
</evidence>
<dbReference type="InterPro" id="IPR006073">
    <property type="entry name" value="GTP-bd"/>
</dbReference>
<name>A0A9P5ZM49_PLEER</name>
<protein>
    <recommendedName>
        <fullName evidence="2">G domain-containing protein</fullName>
    </recommendedName>
</protein>
<organism evidence="3 4">
    <name type="scientific">Pleurotus eryngii</name>
    <name type="common">Boletus of the steppes</name>
    <dbReference type="NCBI Taxonomy" id="5323"/>
    <lineage>
        <taxon>Eukaryota</taxon>
        <taxon>Fungi</taxon>
        <taxon>Dikarya</taxon>
        <taxon>Basidiomycota</taxon>
        <taxon>Agaricomycotina</taxon>
        <taxon>Agaricomycetes</taxon>
        <taxon>Agaricomycetidae</taxon>
        <taxon>Agaricales</taxon>
        <taxon>Pleurotineae</taxon>
        <taxon>Pleurotaceae</taxon>
        <taxon>Pleurotus</taxon>
    </lineage>
</organism>
<feature type="domain" description="G" evidence="2">
    <location>
        <begin position="58"/>
        <end position="124"/>
    </location>
</feature>
<evidence type="ECO:0000313" key="3">
    <source>
        <dbReference type="EMBL" id="KAF9489932.1"/>
    </source>
</evidence>
<dbReference type="OrthoDB" id="8954335at2759"/>
<comment type="caution">
    <text evidence="3">The sequence shown here is derived from an EMBL/GenBank/DDBJ whole genome shotgun (WGS) entry which is preliminary data.</text>
</comment>
<feature type="compositionally biased region" description="Polar residues" evidence="1">
    <location>
        <begin position="275"/>
        <end position="292"/>
    </location>
</feature>
<evidence type="ECO:0000313" key="4">
    <source>
        <dbReference type="Proteomes" id="UP000807025"/>
    </source>
</evidence>
<dbReference type="Proteomes" id="UP000807025">
    <property type="component" value="Unassembled WGS sequence"/>
</dbReference>
<dbReference type="Pfam" id="PF01926">
    <property type="entry name" value="MMR_HSR1"/>
    <property type="match status" value="1"/>
</dbReference>
<dbReference type="GO" id="GO:0005525">
    <property type="term" value="F:GTP binding"/>
    <property type="evidence" value="ECO:0007669"/>
    <property type="project" value="InterPro"/>
</dbReference>
<dbReference type="EMBL" id="MU154655">
    <property type="protein sequence ID" value="KAF9489932.1"/>
    <property type="molecule type" value="Genomic_DNA"/>
</dbReference>
<evidence type="ECO:0000259" key="2">
    <source>
        <dbReference type="Pfam" id="PF01926"/>
    </source>
</evidence>
<dbReference type="SUPFAM" id="SSF52540">
    <property type="entry name" value="P-loop containing nucleoside triphosphate hydrolases"/>
    <property type="match status" value="1"/>
</dbReference>
<feature type="compositionally biased region" description="Basic and acidic residues" evidence="1">
    <location>
        <begin position="256"/>
        <end position="269"/>
    </location>
</feature>
<feature type="region of interest" description="Disordered" evidence="1">
    <location>
        <begin position="249"/>
        <end position="303"/>
    </location>
</feature>
<gene>
    <name evidence="3" type="ORF">BDN71DRAFT_249534</name>
</gene>
<dbReference type="Gene3D" id="3.40.50.300">
    <property type="entry name" value="P-loop containing nucleotide triphosphate hydrolases"/>
    <property type="match status" value="1"/>
</dbReference>